<accession>A0A6V7UDB5</accession>
<evidence type="ECO:0000313" key="3">
    <source>
        <dbReference type="Proteomes" id="UP000580250"/>
    </source>
</evidence>
<feature type="transmembrane region" description="Helical" evidence="1">
    <location>
        <begin position="12"/>
        <end position="30"/>
    </location>
</feature>
<protein>
    <submittedName>
        <fullName evidence="2">Uncharacterized protein</fullName>
    </submittedName>
</protein>
<comment type="caution">
    <text evidence="2">The sequence shown here is derived from an EMBL/GenBank/DDBJ whole genome shotgun (WGS) entry which is preliminary data.</text>
</comment>
<feature type="transmembrane region" description="Helical" evidence="1">
    <location>
        <begin position="98"/>
        <end position="122"/>
    </location>
</feature>
<name>A0A6V7UDB5_MELEN</name>
<sequence length="131" mass="15842">MSMEYKQIIVTYFTLLILGMLEIWALFWILNYNKRNYEKKLLEGRHNLSERYQLSENIRTSKQLLPCIIMHFINILLPNLFSLLCYTKIIHGQFNQDFIFQCICIIITIDTFLIELFIIMYVNFIKQFSLN</sequence>
<proteinExistence type="predicted"/>
<dbReference type="EMBL" id="CAJEWN010000056">
    <property type="protein sequence ID" value="CAD2154487.1"/>
    <property type="molecule type" value="Genomic_DNA"/>
</dbReference>
<keyword evidence="1" id="KW-1133">Transmembrane helix</keyword>
<dbReference type="OrthoDB" id="5836625at2759"/>
<evidence type="ECO:0000313" key="2">
    <source>
        <dbReference type="EMBL" id="CAD2154487.1"/>
    </source>
</evidence>
<keyword evidence="1" id="KW-0472">Membrane</keyword>
<dbReference type="Proteomes" id="UP000580250">
    <property type="component" value="Unassembled WGS sequence"/>
</dbReference>
<gene>
    <name evidence="2" type="ORF">MENT_LOCUS11511</name>
</gene>
<keyword evidence="1" id="KW-0812">Transmembrane</keyword>
<dbReference type="AlphaFoldDB" id="A0A6V7UDB5"/>
<organism evidence="2 3">
    <name type="scientific">Meloidogyne enterolobii</name>
    <name type="common">Root-knot nematode worm</name>
    <name type="synonym">Meloidogyne mayaguensis</name>
    <dbReference type="NCBI Taxonomy" id="390850"/>
    <lineage>
        <taxon>Eukaryota</taxon>
        <taxon>Metazoa</taxon>
        <taxon>Ecdysozoa</taxon>
        <taxon>Nematoda</taxon>
        <taxon>Chromadorea</taxon>
        <taxon>Rhabditida</taxon>
        <taxon>Tylenchina</taxon>
        <taxon>Tylenchomorpha</taxon>
        <taxon>Tylenchoidea</taxon>
        <taxon>Meloidogynidae</taxon>
        <taxon>Meloidogyninae</taxon>
        <taxon>Meloidogyne</taxon>
    </lineage>
</organism>
<feature type="transmembrane region" description="Helical" evidence="1">
    <location>
        <begin position="63"/>
        <end position="86"/>
    </location>
</feature>
<reference evidence="2 3" key="1">
    <citation type="submission" date="2020-08" db="EMBL/GenBank/DDBJ databases">
        <authorList>
            <person name="Koutsovoulos G."/>
            <person name="Danchin GJ E."/>
        </authorList>
    </citation>
    <scope>NUCLEOTIDE SEQUENCE [LARGE SCALE GENOMIC DNA]</scope>
</reference>
<evidence type="ECO:0000256" key="1">
    <source>
        <dbReference type="SAM" id="Phobius"/>
    </source>
</evidence>